<keyword evidence="3" id="KW-1185">Reference proteome</keyword>
<dbReference type="OrthoDB" id="1212413at2759"/>
<name>A0A9J5W6G1_SOLCO</name>
<keyword evidence="1" id="KW-0812">Transmembrane</keyword>
<protein>
    <submittedName>
        <fullName evidence="2">Uncharacterized protein</fullName>
    </submittedName>
</protein>
<keyword evidence="1" id="KW-0472">Membrane</keyword>
<dbReference type="EMBL" id="JACXVP010000012">
    <property type="protein sequence ID" value="KAG5570935.1"/>
    <property type="molecule type" value="Genomic_DNA"/>
</dbReference>
<evidence type="ECO:0000313" key="2">
    <source>
        <dbReference type="EMBL" id="KAG5570935.1"/>
    </source>
</evidence>
<reference evidence="2 3" key="1">
    <citation type="submission" date="2020-09" db="EMBL/GenBank/DDBJ databases">
        <title>De no assembly of potato wild relative species, Solanum commersonii.</title>
        <authorList>
            <person name="Cho K."/>
        </authorList>
    </citation>
    <scope>NUCLEOTIDE SEQUENCE [LARGE SCALE GENOMIC DNA]</scope>
    <source>
        <strain evidence="2">LZ3.2</strain>
        <tissue evidence="2">Leaf</tissue>
    </source>
</reference>
<sequence>MFRTSTLSKDWQYFWTSIKNIVYDTQEYGRLDSSAVHIFISSRIMYYLSLAIKMFSLNFVFRYDDDLLYFPIIDKWLEFSVNKKWRICA</sequence>
<evidence type="ECO:0000256" key="1">
    <source>
        <dbReference type="SAM" id="Phobius"/>
    </source>
</evidence>
<keyword evidence="1" id="KW-1133">Transmembrane helix</keyword>
<proteinExistence type="predicted"/>
<evidence type="ECO:0000313" key="3">
    <source>
        <dbReference type="Proteomes" id="UP000824120"/>
    </source>
</evidence>
<accession>A0A9J5W6G1</accession>
<gene>
    <name evidence="2" type="ORF">H5410_060701</name>
</gene>
<dbReference type="AlphaFoldDB" id="A0A9J5W6G1"/>
<dbReference type="Proteomes" id="UP000824120">
    <property type="component" value="Chromosome 12"/>
</dbReference>
<organism evidence="2 3">
    <name type="scientific">Solanum commersonii</name>
    <name type="common">Commerson's wild potato</name>
    <name type="synonym">Commerson's nightshade</name>
    <dbReference type="NCBI Taxonomy" id="4109"/>
    <lineage>
        <taxon>Eukaryota</taxon>
        <taxon>Viridiplantae</taxon>
        <taxon>Streptophyta</taxon>
        <taxon>Embryophyta</taxon>
        <taxon>Tracheophyta</taxon>
        <taxon>Spermatophyta</taxon>
        <taxon>Magnoliopsida</taxon>
        <taxon>eudicotyledons</taxon>
        <taxon>Gunneridae</taxon>
        <taxon>Pentapetalae</taxon>
        <taxon>asterids</taxon>
        <taxon>lamiids</taxon>
        <taxon>Solanales</taxon>
        <taxon>Solanaceae</taxon>
        <taxon>Solanoideae</taxon>
        <taxon>Solaneae</taxon>
        <taxon>Solanum</taxon>
    </lineage>
</organism>
<feature type="transmembrane region" description="Helical" evidence="1">
    <location>
        <begin position="44"/>
        <end position="61"/>
    </location>
</feature>
<comment type="caution">
    <text evidence="2">The sequence shown here is derived from an EMBL/GenBank/DDBJ whole genome shotgun (WGS) entry which is preliminary data.</text>
</comment>